<keyword evidence="2" id="KW-1185">Reference proteome</keyword>
<organism evidence="1 2">
    <name type="scientific">Clonostachys solani</name>
    <dbReference type="NCBI Taxonomy" id="160281"/>
    <lineage>
        <taxon>Eukaryota</taxon>
        <taxon>Fungi</taxon>
        <taxon>Dikarya</taxon>
        <taxon>Ascomycota</taxon>
        <taxon>Pezizomycotina</taxon>
        <taxon>Sordariomycetes</taxon>
        <taxon>Hypocreomycetidae</taxon>
        <taxon>Hypocreales</taxon>
        <taxon>Bionectriaceae</taxon>
        <taxon>Clonostachys</taxon>
    </lineage>
</organism>
<sequence>MNLDTIPLAEELVQQLLSYISDQNDLEGASPIRVYLEVLESSLQAPEFSLSLINISTTPNSYYFSVAFLDVETGAHWEDHAHRKTGASHIILGITKPLTENEDEVVLRIDKHVMVEAVDENKMGGTLGDILSVFLAALTNGVRNQGSSRIASSLSCLWGPGGFDQAVAVAVRGAETTRLLGATVSRSTCVGASQELKQLPLDVGA</sequence>
<name>A0A9N9W1H7_9HYPO</name>
<comment type="caution">
    <text evidence="1">The sequence shown here is derived from an EMBL/GenBank/DDBJ whole genome shotgun (WGS) entry which is preliminary data.</text>
</comment>
<dbReference type="AlphaFoldDB" id="A0A9N9W1H7"/>
<gene>
    <name evidence="1" type="ORF">CSOL1703_00010261</name>
</gene>
<reference evidence="1 2" key="2">
    <citation type="submission" date="2021-10" db="EMBL/GenBank/DDBJ databases">
        <authorList>
            <person name="Piombo E."/>
        </authorList>
    </citation>
    <scope>NUCLEOTIDE SEQUENCE [LARGE SCALE GENOMIC DNA]</scope>
</reference>
<reference evidence="2" key="1">
    <citation type="submission" date="2019-06" db="EMBL/GenBank/DDBJ databases">
        <authorList>
            <person name="Broberg M."/>
        </authorList>
    </citation>
    <scope>NUCLEOTIDE SEQUENCE [LARGE SCALE GENOMIC DNA]</scope>
</reference>
<evidence type="ECO:0000313" key="2">
    <source>
        <dbReference type="Proteomes" id="UP000775872"/>
    </source>
</evidence>
<dbReference type="Proteomes" id="UP000775872">
    <property type="component" value="Unassembled WGS sequence"/>
</dbReference>
<dbReference type="EMBL" id="CABFOC020000007">
    <property type="protein sequence ID" value="CAH0044525.1"/>
    <property type="molecule type" value="Genomic_DNA"/>
</dbReference>
<proteinExistence type="predicted"/>
<evidence type="ECO:0000313" key="1">
    <source>
        <dbReference type="EMBL" id="CAH0044525.1"/>
    </source>
</evidence>
<protein>
    <submittedName>
        <fullName evidence="1">Uncharacterized protein</fullName>
    </submittedName>
</protein>
<accession>A0A9N9W1H7</accession>